<proteinExistence type="predicted"/>
<keyword evidence="2" id="KW-1185">Reference proteome</keyword>
<dbReference type="Proteomes" id="UP000636709">
    <property type="component" value="Unassembled WGS sequence"/>
</dbReference>
<evidence type="ECO:0000313" key="1">
    <source>
        <dbReference type="EMBL" id="KAF8772828.1"/>
    </source>
</evidence>
<protein>
    <submittedName>
        <fullName evidence="1">Uncharacterized protein</fullName>
    </submittedName>
</protein>
<evidence type="ECO:0000313" key="2">
    <source>
        <dbReference type="Proteomes" id="UP000636709"/>
    </source>
</evidence>
<comment type="caution">
    <text evidence="1">The sequence shown here is derived from an EMBL/GenBank/DDBJ whole genome shotgun (WGS) entry which is preliminary data.</text>
</comment>
<reference evidence="1" key="1">
    <citation type="submission" date="2020-07" db="EMBL/GenBank/DDBJ databases">
        <title>Genome sequence and genetic diversity analysis of an under-domesticated orphan crop, white fonio (Digitaria exilis).</title>
        <authorList>
            <person name="Bennetzen J.L."/>
            <person name="Chen S."/>
            <person name="Ma X."/>
            <person name="Wang X."/>
            <person name="Yssel A.E.J."/>
            <person name="Chaluvadi S.R."/>
            <person name="Johnson M."/>
            <person name="Gangashetty P."/>
            <person name="Hamidou F."/>
            <person name="Sanogo M.D."/>
            <person name="Zwaenepoel A."/>
            <person name="Wallace J."/>
            <person name="Van De Peer Y."/>
            <person name="Van Deynze A."/>
        </authorList>
    </citation>
    <scope>NUCLEOTIDE SEQUENCE</scope>
    <source>
        <tissue evidence="1">Leaves</tissue>
    </source>
</reference>
<sequence length="219" mass="24748">MATLPIKPLDGADGYLRWKESMLLRLHSVDVAHVLSDEPPAASAAAAAKKWARDDAVCRGHILHALSDRIFPDYVRFEKGASFLEQLAHAEALAATSERSDTRLAYMICNKLPGDMATLIRYGDGGMSMKNIWETARFREELRIEAEDNKRRQVEEARADHVLEVKAGHRHRHRNTKYESTYRNLPSVRNKTTCKPNEITVVWYSFAAAAMDGIVVHFS</sequence>
<dbReference type="OrthoDB" id="685757at2759"/>
<gene>
    <name evidence="1" type="ORF">HU200_005212</name>
</gene>
<dbReference type="EMBL" id="JACEFO010000353">
    <property type="protein sequence ID" value="KAF8772828.1"/>
    <property type="molecule type" value="Genomic_DNA"/>
</dbReference>
<name>A0A835FTA6_9POAL</name>
<accession>A0A835FTA6</accession>
<organism evidence="1 2">
    <name type="scientific">Digitaria exilis</name>
    <dbReference type="NCBI Taxonomy" id="1010633"/>
    <lineage>
        <taxon>Eukaryota</taxon>
        <taxon>Viridiplantae</taxon>
        <taxon>Streptophyta</taxon>
        <taxon>Embryophyta</taxon>
        <taxon>Tracheophyta</taxon>
        <taxon>Spermatophyta</taxon>
        <taxon>Magnoliopsida</taxon>
        <taxon>Liliopsida</taxon>
        <taxon>Poales</taxon>
        <taxon>Poaceae</taxon>
        <taxon>PACMAD clade</taxon>
        <taxon>Panicoideae</taxon>
        <taxon>Panicodae</taxon>
        <taxon>Paniceae</taxon>
        <taxon>Anthephorinae</taxon>
        <taxon>Digitaria</taxon>
    </lineage>
</organism>
<dbReference type="AlphaFoldDB" id="A0A835FTA6"/>